<dbReference type="EMBL" id="JAVIJP010000017">
    <property type="protein sequence ID" value="KAL3640771.1"/>
    <property type="molecule type" value="Genomic_DNA"/>
</dbReference>
<accession>A0ABD3DGM9</accession>
<dbReference type="PANTHER" id="PTHR33155:SF75">
    <property type="entry name" value="OS02G0750800 PROTEIN"/>
    <property type="match status" value="1"/>
</dbReference>
<reference evidence="4" key="1">
    <citation type="journal article" date="2024" name="IScience">
        <title>Strigolactones Initiate the Formation of Haustorium-like Structures in Castilleja.</title>
        <authorList>
            <person name="Buerger M."/>
            <person name="Peterson D."/>
            <person name="Chory J."/>
        </authorList>
    </citation>
    <scope>NUCLEOTIDE SEQUENCE [LARGE SCALE GENOMIC DNA]</scope>
</reference>
<evidence type="ECO:0000259" key="2">
    <source>
        <dbReference type="Pfam" id="PF11250"/>
    </source>
</evidence>
<dbReference type="InterPro" id="IPR046431">
    <property type="entry name" value="FAF_dom"/>
</dbReference>
<gene>
    <name evidence="3" type="ORF">CASFOL_015739</name>
</gene>
<organism evidence="3 4">
    <name type="scientific">Castilleja foliolosa</name>
    <dbReference type="NCBI Taxonomy" id="1961234"/>
    <lineage>
        <taxon>Eukaryota</taxon>
        <taxon>Viridiplantae</taxon>
        <taxon>Streptophyta</taxon>
        <taxon>Embryophyta</taxon>
        <taxon>Tracheophyta</taxon>
        <taxon>Spermatophyta</taxon>
        <taxon>Magnoliopsida</taxon>
        <taxon>eudicotyledons</taxon>
        <taxon>Gunneridae</taxon>
        <taxon>Pentapetalae</taxon>
        <taxon>asterids</taxon>
        <taxon>lamiids</taxon>
        <taxon>Lamiales</taxon>
        <taxon>Orobanchaceae</taxon>
        <taxon>Pedicularideae</taxon>
        <taxon>Castillejinae</taxon>
        <taxon>Castilleja</taxon>
    </lineage>
</organism>
<sequence>MHSSELAEFIGVESCFILESHVADFEYTAAPRSCHRRPRMAVTEKEYPRPIEWSLVMRKYCTSDDRVVLKQEKVMSHQYLLAHRSDGRLVMNLEVEEFDEDMDGGEDDDVETAVEEKEEEDGVGSCCNIIMYNEGDVNPTCGGFAPVAVFGPLILT</sequence>
<protein>
    <recommendedName>
        <fullName evidence="2">FAF domain-containing protein</fullName>
    </recommendedName>
</protein>
<proteinExistence type="inferred from homology"/>
<dbReference type="AlphaFoldDB" id="A0ABD3DGM9"/>
<comment type="similarity">
    <text evidence="1">Belongs to the fantastic four family.</text>
</comment>
<evidence type="ECO:0000256" key="1">
    <source>
        <dbReference type="ARBA" id="ARBA00008690"/>
    </source>
</evidence>
<name>A0ABD3DGM9_9LAMI</name>
<feature type="domain" description="FAF" evidence="2">
    <location>
        <begin position="55"/>
        <end position="93"/>
    </location>
</feature>
<dbReference type="InterPro" id="IPR021410">
    <property type="entry name" value="FAF"/>
</dbReference>
<keyword evidence="4" id="KW-1185">Reference proteome</keyword>
<dbReference type="Proteomes" id="UP001632038">
    <property type="component" value="Unassembled WGS sequence"/>
</dbReference>
<evidence type="ECO:0000313" key="3">
    <source>
        <dbReference type="EMBL" id="KAL3640771.1"/>
    </source>
</evidence>
<comment type="caution">
    <text evidence="3">The sequence shown here is derived from an EMBL/GenBank/DDBJ whole genome shotgun (WGS) entry which is preliminary data.</text>
</comment>
<dbReference type="PANTHER" id="PTHR33155">
    <property type="entry name" value="FANTASTIC FOUR-LIKE PROTEIN (DUF3049)"/>
    <property type="match status" value="1"/>
</dbReference>
<evidence type="ECO:0000313" key="4">
    <source>
        <dbReference type="Proteomes" id="UP001632038"/>
    </source>
</evidence>
<dbReference type="Pfam" id="PF11250">
    <property type="entry name" value="FAF"/>
    <property type="match status" value="1"/>
</dbReference>